<evidence type="ECO:0000256" key="2">
    <source>
        <dbReference type="SAM" id="Phobius"/>
    </source>
</evidence>
<keyword evidence="2" id="KW-0812">Transmembrane</keyword>
<feature type="region of interest" description="Disordered" evidence="1">
    <location>
        <begin position="70"/>
        <end position="91"/>
    </location>
</feature>
<keyword evidence="2" id="KW-0472">Membrane</keyword>
<gene>
    <name evidence="3" type="ORF">HNR50_000192</name>
</gene>
<sequence length="91" mass="10411">MPWRMMRFLFIMALVILFIGLNAGYSSDIRFWFGEKASFQNVPIYVSLFGAYLLGALSVIPFAVNRSISRLKKKKKKQKAEKESVDKTTTA</sequence>
<reference evidence="3 4" key="1">
    <citation type="submission" date="2020-08" db="EMBL/GenBank/DDBJ databases">
        <title>Genomic Encyclopedia of Type Strains, Phase IV (KMG-IV): sequencing the most valuable type-strain genomes for metagenomic binning, comparative biology and taxonomic classification.</title>
        <authorList>
            <person name="Goeker M."/>
        </authorList>
    </citation>
    <scope>NUCLEOTIDE SEQUENCE [LARGE SCALE GENOMIC DNA]</scope>
    <source>
        <strain evidence="3 4">DSM 2461</strain>
    </source>
</reference>
<name>A0A841R6D2_9SPIO</name>
<evidence type="ECO:0000313" key="4">
    <source>
        <dbReference type="Proteomes" id="UP000587760"/>
    </source>
</evidence>
<accession>A0A841R6D2</accession>
<dbReference type="AlphaFoldDB" id="A0A841R6D2"/>
<dbReference type="RefSeq" id="WP_184742516.1">
    <property type="nucleotide sequence ID" value="NZ_JACHGJ010000001.1"/>
</dbReference>
<dbReference type="EMBL" id="JACHGJ010000001">
    <property type="protein sequence ID" value="MBB6478559.1"/>
    <property type="molecule type" value="Genomic_DNA"/>
</dbReference>
<proteinExistence type="predicted"/>
<organism evidence="3 4">
    <name type="scientific">Spirochaeta isovalerica</name>
    <dbReference type="NCBI Taxonomy" id="150"/>
    <lineage>
        <taxon>Bacteria</taxon>
        <taxon>Pseudomonadati</taxon>
        <taxon>Spirochaetota</taxon>
        <taxon>Spirochaetia</taxon>
        <taxon>Spirochaetales</taxon>
        <taxon>Spirochaetaceae</taxon>
        <taxon>Spirochaeta</taxon>
    </lineage>
</organism>
<evidence type="ECO:0000313" key="3">
    <source>
        <dbReference type="EMBL" id="MBB6478559.1"/>
    </source>
</evidence>
<protein>
    <submittedName>
        <fullName evidence="3">Putative integral membrane protein</fullName>
    </submittedName>
</protein>
<feature type="transmembrane region" description="Helical" evidence="2">
    <location>
        <begin position="42"/>
        <end position="64"/>
    </location>
</feature>
<keyword evidence="4" id="KW-1185">Reference proteome</keyword>
<evidence type="ECO:0000256" key="1">
    <source>
        <dbReference type="SAM" id="MobiDB-lite"/>
    </source>
</evidence>
<feature type="compositionally biased region" description="Basic residues" evidence="1">
    <location>
        <begin position="70"/>
        <end position="79"/>
    </location>
</feature>
<comment type="caution">
    <text evidence="3">The sequence shown here is derived from an EMBL/GenBank/DDBJ whole genome shotgun (WGS) entry which is preliminary data.</text>
</comment>
<feature type="compositionally biased region" description="Basic and acidic residues" evidence="1">
    <location>
        <begin position="80"/>
        <end position="91"/>
    </location>
</feature>
<dbReference type="Proteomes" id="UP000587760">
    <property type="component" value="Unassembled WGS sequence"/>
</dbReference>
<keyword evidence="2" id="KW-1133">Transmembrane helix</keyword>